<feature type="transmembrane region" description="Helical" evidence="6">
    <location>
        <begin position="183"/>
        <end position="205"/>
    </location>
</feature>
<dbReference type="InterPro" id="IPR036259">
    <property type="entry name" value="MFS_trans_sf"/>
</dbReference>
<keyword evidence="2 6" id="KW-0812">Transmembrane</keyword>
<comment type="caution">
    <text evidence="8">The sequence shown here is derived from an EMBL/GenBank/DDBJ whole genome shotgun (WGS) entry which is preliminary data.</text>
</comment>
<keyword evidence="3 6" id="KW-1133">Transmembrane helix</keyword>
<proteinExistence type="predicted"/>
<evidence type="ECO:0000313" key="8">
    <source>
        <dbReference type="EMBL" id="TEY78587.1"/>
    </source>
</evidence>
<gene>
    <name evidence="8" type="ORF">BOTCAL_0047g00100</name>
</gene>
<sequence length="578" mass="63534">MHDTKRQRLFQSFPTQLASRTMDDSIKERESSPSGEPISESKPNTRENGPNIPKWRLVCLCISLCFGLFLALLDTSIVATALYTIGVEFNSLNSVSWVALAYTLSYLGCAVLFARIGDIAGRKNAYIAAFIVFFAFSIACGFAKTLNQLIAFRALQGIGGSGLYSLTMVIFPEISPPAMRRWIGSLAGAVVAMSGVLGPVIGGIITRYTSWRWIFWINTPISIVPLILFYLVWPNETQLHQSKRRTLRQLDLVGAFILIIASVLFVFAFQEAGLEANSWNKLLFLIPLIVGVVFWILLFAWEFTVQRKWEEKLATMFPWRLIKNRVYMFGLGTTLLMGFPYFVVIYSLQLRFQVVNGKSPLTAGLSLLPMLGSTAVASFLGGMLNGTKNRVFLTLLAGSGLSVIGTSLLSTLSNTEYVEAKTYGFLVFVGLGFGLTVSTVSMLSNYESSIRDHAVAQGITSQARILGGSIGIADSTAILSLAQQTQLTGIVSPEQLASLETSAKLMTYAQLHAVRQAYSDSFSEDMKVCAVVAGVCVLVTIGTWKKNPVTIEQRFKEQIEEEVHRAKGEVMVSEEPKS</sequence>
<feature type="transmembrane region" description="Helical" evidence="6">
    <location>
        <begin position="422"/>
        <end position="443"/>
    </location>
</feature>
<evidence type="ECO:0000259" key="7">
    <source>
        <dbReference type="PROSITE" id="PS50850"/>
    </source>
</evidence>
<dbReference type="GO" id="GO:0005886">
    <property type="term" value="C:plasma membrane"/>
    <property type="evidence" value="ECO:0007669"/>
    <property type="project" value="TreeGrafter"/>
</dbReference>
<dbReference type="EMBL" id="PHWZ01000047">
    <property type="protein sequence ID" value="TEY78587.1"/>
    <property type="molecule type" value="Genomic_DNA"/>
</dbReference>
<feature type="transmembrane region" description="Helical" evidence="6">
    <location>
        <begin position="57"/>
        <end position="83"/>
    </location>
</feature>
<feature type="transmembrane region" description="Helical" evidence="6">
    <location>
        <begin position="125"/>
        <end position="144"/>
    </location>
</feature>
<dbReference type="GO" id="GO:0022857">
    <property type="term" value="F:transmembrane transporter activity"/>
    <property type="evidence" value="ECO:0007669"/>
    <property type="project" value="InterPro"/>
</dbReference>
<dbReference type="Gene3D" id="1.20.1720.10">
    <property type="entry name" value="Multidrug resistance protein D"/>
    <property type="match status" value="1"/>
</dbReference>
<evidence type="ECO:0000256" key="6">
    <source>
        <dbReference type="SAM" id="Phobius"/>
    </source>
</evidence>
<feature type="transmembrane region" description="Helical" evidence="6">
    <location>
        <begin position="252"/>
        <end position="270"/>
    </location>
</feature>
<dbReference type="PANTHER" id="PTHR23501">
    <property type="entry name" value="MAJOR FACILITATOR SUPERFAMILY"/>
    <property type="match status" value="1"/>
</dbReference>
<comment type="subcellular location">
    <subcellularLocation>
        <location evidence="1">Membrane</location>
        <topology evidence="1">Multi-pass membrane protein</topology>
    </subcellularLocation>
</comment>
<dbReference type="SUPFAM" id="SSF103473">
    <property type="entry name" value="MFS general substrate transporter"/>
    <property type="match status" value="2"/>
</dbReference>
<dbReference type="InterPro" id="IPR011701">
    <property type="entry name" value="MFS"/>
</dbReference>
<keyword evidence="4 6" id="KW-0472">Membrane</keyword>
<dbReference type="Pfam" id="PF07690">
    <property type="entry name" value="MFS_1"/>
    <property type="match status" value="1"/>
</dbReference>
<feature type="transmembrane region" description="Helical" evidence="6">
    <location>
        <begin position="326"/>
        <end position="349"/>
    </location>
</feature>
<dbReference type="Gene3D" id="1.20.1250.20">
    <property type="entry name" value="MFS general substrate transporter like domains"/>
    <property type="match status" value="1"/>
</dbReference>
<evidence type="ECO:0000313" key="9">
    <source>
        <dbReference type="Proteomes" id="UP000297299"/>
    </source>
</evidence>
<feature type="region of interest" description="Disordered" evidence="5">
    <location>
        <begin position="1"/>
        <end position="47"/>
    </location>
</feature>
<feature type="transmembrane region" description="Helical" evidence="6">
    <location>
        <begin position="282"/>
        <end position="305"/>
    </location>
</feature>
<feature type="compositionally biased region" description="Low complexity" evidence="5">
    <location>
        <begin position="32"/>
        <end position="42"/>
    </location>
</feature>
<accession>A0A4Y8DDP7</accession>
<feature type="transmembrane region" description="Helical" evidence="6">
    <location>
        <begin position="211"/>
        <end position="232"/>
    </location>
</feature>
<reference evidence="8 9" key="1">
    <citation type="submission" date="2017-11" db="EMBL/GenBank/DDBJ databases">
        <title>Comparative genomics of Botrytis spp.</title>
        <authorList>
            <person name="Valero-Jimenez C.A."/>
            <person name="Tapia P."/>
            <person name="Veloso J."/>
            <person name="Silva-Moreno E."/>
            <person name="Staats M."/>
            <person name="Valdes J.H."/>
            <person name="Van Kan J.A.L."/>
        </authorList>
    </citation>
    <scope>NUCLEOTIDE SEQUENCE [LARGE SCALE GENOMIC DNA]</scope>
    <source>
        <strain evidence="8 9">MUCL2830</strain>
    </source>
</reference>
<feature type="transmembrane region" description="Helical" evidence="6">
    <location>
        <begin position="391"/>
        <end position="410"/>
    </location>
</feature>
<feature type="transmembrane region" description="Helical" evidence="6">
    <location>
        <begin position="150"/>
        <end position="171"/>
    </location>
</feature>
<evidence type="ECO:0000256" key="2">
    <source>
        <dbReference type="ARBA" id="ARBA00022692"/>
    </source>
</evidence>
<feature type="compositionally biased region" description="Basic and acidic residues" evidence="5">
    <location>
        <begin position="21"/>
        <end position="31"/>
    </location>
</feature>
<evidence type="ECO:0000256" key="5">
    <source>
        <dbReference type="SAM" id="MobiDB-lite"/>
    </source>
</evidence>
<dbReference type="OrthoDB" id="440553at2759"/>
<keyword evidence="9" id="KW-1185">Reference proteome</keyword>
<protein>
    <recommendedName>
        <fullName evidence="7">Major facilitator superfamily (MFS) profile domain-containing protein</fullName>
    </recommendedName>
</protein>
<evidence type="ECO:0000256" key="1">
    <source>
        <dbReference type="ARBA" id="ARBA00004141"/>
    </source>
</evidence>
<evidence type="ECO:0000256" key="3">
    <source>
        <dbReference type="ARBA" id="ARBA00022989"/>
    </source>
</evidence>
<dbReference type="AlphaFoldDB" id="A0A4Y8DDP7"/>
<feature type="transmembrane region" description="Helical" evidence="6">
    <location>
        <begin position="361"/>
        <end position="384"/>
    </location>
</feature>
<name>A0A4Y8DDP7_9HELO</name>
<dbReference type="InterPro" id="IPR020846">
    <property type="entry name" value="MFS_dom"/>
</dbReference>
<dbReference type="PANTHER" id="PTHR23501:SF43">
    <property type="entry name" value="MULTIDRUG TRANSPORTER, PUTATIVE (AFU_ORTHOLOGUE AFUA_6G03040)-RELATED"/>
    <property type="match status" value="1"/>
</dbReference>
<feature type="domain" description="Major facilitator superfamily (MFS) profile" evidence="7">
    <location>
        <begin position="60"/>
        <end position="551"/>
    </location>
</feature>
<organism evidence="8 9">
    <name type="scientific">Botryotinia calthae</name>
    <dbReference type="NCBI Taxonomy" id="38488"/>
    <lineage>
        <taxon>Eukaryota</taxon>
        <taxon>Fungi</taxon>
        <taxon>Dikarya</taxon>
        <taxon>Ascomycota</taxon>
        <taxon>Pezizomycotina</taxon>
        <taxon>Leotiomycetes</taxon>
        <taxon>Helotiales</taxon>
        <taxon>Sclerotiniaceae</taxon>
        <taxon>Botryotinia</taxon>
    </lineage>
</organism>
<evidence type="ECO:0000256" key="4">
    <source>
        <dbReference type="ARBA" id="ARBA00023136"/>
    </source>
</evidence>
<feature type="transmembrane region" description="Helical" evidence="6">
    <location>
        <begin position="95"/>
        <end position="113"/>
    </location>
</feature>
<feature type="compositionally biased region" description="Polar residues" evidence="5">
    <location>
        <begin position="9"/>
        <end position="19"/>
    </location>
</feature>
<dbReference type="Proteomes" id="UP000297299">
    <property type="component" value="Unassembled WGS sequence"/>
</dbReference>
<dbReference type="PROSITE" id="PS50850">
    <property type="entry name" value="MFS"/>
    <property type="match status" value="1"/>
</dbReference>